<reference evidence="1 2" key="1">
    <citation type="submission" date="2021-04" db="EMBL/GenBank/DDBJ databases">
        <authorList>
            <person name="Bliznina A."/>
        </authorList>
    </citation>
    <scope>NUCLEOTIDE SEQUENCE [LARGE SCALE GENOMIC DNA]</scope>
</reference>
<evidence type="ECO:0000313" key="1">
    <source>
        <dbReference type="EMBL" id="CAG5108262.1"/>
    </source>
</evidence>
<name>A0ABN7SV25_OIKDI</name>
<protein>
    <submittedName>
        <fullName evidence="1">Oidioi.mRNA.OKI2018_I69.chr1.g3712.t1.cds</fullName>
    </submittedName>
</protein>
<dbReference type="EMBL" id="OU015566">
    <property type="protein sequence ID" value="CAG5108262.1"/>
    <property type="molecule type" value="Genomic_DNA"/>
</dbReference>
<accession>A0ABN7SV25</accession>
<evidence type="ECO:0000313" key="2">
    <source>
        <dbReference type="Proteomes" id="UP001158576"/>
    </source>
</evidence>
<dbReference type="Proteomes" id="UP001158576">
    <property type="component" value="Chromosome 1"/>
</dbReference>
<organism evidence="1 2">
    <name type="scientific">Oikopleura dioica</name>
    <name type="common">Tunicate</name>
    <dbReference type="NCBI Taxonomy" id="34765"/>
    <lineage>
        <taxon>Eukaryota</taxon>
        <taxon>Metazoa</taxon>
        <taxon>Chordata</taxon>
        <taxon>Tunicata</taxon>
        <taxon>Appendicularia</taxon>
        <taxon>Copelata</taxon>
        <taxon>Oikopleuridae</taxon>
        <taxon>Oikopleura</taxon>
    </lineage>
</organism>
<keyword evidence="2" id="KW-1185">Reference proteome</keyword>
<gene>
    <name evidence="1" type="ORF">OKIOD_LOCUS12477</name>
</gene>
<sequence length="190" mass="21457">MESKTNKKNFNNLCQENGYKEFIVGDEKWEGDGYPEGHFAFFSPNTFTAEGEYIAMPFSRPDTYPASDCKIKLIPKNDDEKIFVKEATIEINKDDGQVLTDIVTDMTSCGDNYFSINGKRLCGDDDFYSSGYENFFNVELGGAGEPLELHLYNTQPVEGKVRMYFYTSAQKIESSVTGSSNKNDKLVNRS</sequence>
<proteinExistence type="predicted"/>